<keyword evidence="2" id="KW-1185">Reference proteome</keyword>
<dbReference type="RefSeq" id="YP_001039722.1">
    <property type="nucleotide sequence ID" value="NC_009015.1"/>
</dbReference>
<proteinExistence type="predicted"/>
<evidence type="ECO:0000313" key="1">
    <source>
        <dbReference type="EMBL" id="ABL96769.1"/>
    </source>
</evidence>
<name>A1YZU2_9CAUD</name>
<dbReference type="GeneID" id="4818348"/>
<organism evidence="1 2">
    <name type="scientific">Burkholderia phage BcepF1</name>
    <dbReference type="NCBI Taxonomy" id="2886897"/>
    <lineage>
        <taxon>Viruses</taxon>
        <taxon>Duplodnaviria</taxon>
        <taxon>Heunggongvirae</taxon>
        <taxon>Uroviricota</taxon>
        <taxon>Caudoviricetes</taxon>
        <taxon>Lindbergviridae</taxon>
        <taxon>Bcepfunavirus</taxon>
        <taxon>Bcepfunavirus bcepF1</taxon>
    </lineage>
</organism>
<protein>
    <submittedName>
        <fullName evidence="1">Uncharacterized protein</fullName>
    </submittedName>
</protein>
<dbReference type="EMBL" id="EF153632">
    <property type="protein sequence ID" value="ABL96769.1"/>
    <property type="molecule type" value="Genomic_DNA"/>
</dbReference>
<reference evidence="1 2" key="1">
    <citation type="submission" date="2006-12" db="EMBL/GenBank/DDBJ databases">
        <title>Genomic analysis of Burkholderia ambifaria phage BcepF1, a member of the Bcep781- like phage supergroup.</title>
        <authorList>
            <person name="Summer E.J."/>
            <person name="Robinson S."/>
            <person name="Haines C."/>
            <person name="Adams B."/>
            <person name="Daggett M."/>
            <person name="Landua J."/>
            <person name="Swanson S."/>
            <person name="Vorndam W."/>
            <person name="Morrison W."/>
            <person name="Nail K."/>
            <person name="Gonzalez C."/>
            <person name="Young R."/>
        </authorList>
    </citation>
    <scope>NUCLEOTIDE SEQUENCE [LARGE SCALE GENOMIC DNA]</scope>
</reference>
<sequence length="122" mass="13917">MKLNEIHIEILRAAKEHIDHRVYICHAIEFGLRDVIYRNGWHKKSEELIDAIQRSLSGSTVAGLIIRSGVSGTAAMRDRGSEEVDSETLTRNDREYGDWVERVSNLARHAWVERMIETGVCA</sequence>
<dbReference type="Proteomes" id="UP000001793">
    <property type="component" value="Segment"/>
</dbReference>
<gene>
    <name evidence="1" type="ORF">BcepF1.038</name>
</gene>
<dbReference type="KEGG" id="vg:4818348"/>
<accession>A1YZU2</accession>
<evidence type="ECO:0000313" key="2">
    <source>
        <dbReference type="Proteomes" id="UP000001793"/>
    </source>
</evidence>